<dbReference type="PANTHER" id="PTHR18964">
    <property type="entry name" value="ROK (REPRESSOR, ORF, KINASE) FAMILY"/>
    <property type="match status" value="1"/>
</dbReference>
<dbReference type="EMBL" id="JACIEE010000003">
    <property type="protein sequence ID" value="MBB3976232.1"/>
    <property type="molecule type" value="Genomic_DNA"/>
</dbReference>
<dbReference type="InterPro" id="IPR036390">
    <property type="entry name" value="WH_DNA-bd_sf"/>
</dbReference>
<gene>
    <name evidence="2" type="ORF">GGQ64_001421</name>
</gene>
<dbReference type="Proteomes" id="UP000574761">
    <property type="component" value="Unassembled WGS sequence"/>
</dbReference>
<dbReference type="InterPro" id="IPR036388">
    <property type="entry name" value="WH-like_DNA-bd_sf"/>
</dbReference>
<comment type="similarity">
    <text evidence="1">Belongs to the ROK (NagC/XylR) family.</text>
</comment>
<comment type="caution">
    <text evidence="2">The sequence shown here is derived from an EMBL/GenBank/DDBJ whole genome shotgun (WGS) entry which is preliminary data.</text>
</comment>
<dbReference type="InterPro" id="IPR049874">
    <property type="entry name" value="ROK_cs"/>
</dbReference>
<accession>A0A7W6GIH9</accession>
<dbReference type="GO" id="GO:0016301">
    <property type="term" value="F:kinase activity"/>
    <property type="evidence" value="ECO:0007669"/>
    <property type="project" value="UniProtKB-KW"/>
</dbReference>
<dbReference type="PANTHER" id="PTHR18964:SF149">
    <property type="entry name" value="BIFUNCTIONAL UDP-N-ACETYLGLUCOSAMINE 2-EPIMERASE_N-ACETYLMANNOSAMINE KINASE"/>
    <property type="match status" value="1"/>
</dbReference>
<keyword evidence="2" id="KW-0418">Kinase</keyword>
<name>A0A7W6GIH9_9HYPH</name>
<reference evidence="2 3" key="1">
    <citation type="submission" date="2020-08" db="EMBL/GenBank/DDBJ databases">
        <title>Genomic Encyclopedia of Type Strains, Phase IV (KMG-IV): sequencing the most valuable type-strain genomes for metagenomic binning, comparative biology and taxonomic classification.</title>
        <authorList>
            <person name="Goeker M."/>
        </authorList>
    </citation>
    <scope>NUCLEOTIDE SEQUENCE [LARGE SCALE GENOMIC DNA]</scope>
    <source>
        <strain evidence="2 3">DSM 100211</strain>
    </source>
</reference>
<proteinExistence type="inferred from homology"/>
<dbReference type="PROSITE" id="PS01125">
    <property type="entry name" value="ROK"/>
    <property type="match status" value="1"/>
</dbReference>
<dbReference type="Pfam" id="PF00480">
    <property type="entry name" value="ROK"/>
    <property type="match status" value="1"/>
</dbReference>
<dbReference type="Gene3D" id="1.10.10.10">
    <property type="entry name" value="Winged helix-like DNA-binding domain superfamily/Winged helix DNA-binding domain"/>
    <property type="match status" value="1"/>
</dbReference>
<keyword evidence="3" id="KW-1185">Reference proteome</keyword>
<protein>
    <submittedName>
        <fullName evidence="2">Putative NBD/HSP70 family sugar kinase</fullName>
    </submittedName>
</protein>
<evidence type="ECO:0000313" key="2">
    <source>
        <dbReference type="EMBL" id="MBB3976232.1"/>
    </source>
</evidence>
<keyword evidence="2" id="KW-0808">Transferase</keyword>
<dbReference type="SUPFAM" id="SSF53067">
    <property type="entry name" value="Actin-like ATPase domain"/>
    <property type="match status" value="1"/>
</dbReference>
<dbReference type="Gene3D" id="3.30.420.40">
    <property type="match status" value="2"/>
</dbReference>
<dbReference type="InterPro" id="IPR043129">
    <property type="entry name" value="ATPase_NBD"/>
</dbReference>
<dbReference type="RefSeq" id="WP_183801224.1">
    <property type="nucleotide sequence ID" value="NZ_JACIEE010000003.1"/>
</dbReference>
<dbReference type="InterPro" id="IPR000600">
    <property type="entry name" value="ROK"/>
</dbReference>
<organism evidence="2 3">
    <name type="scientific">Mycoplana azooxidifex</name>
    <dbReference type="NCBI Taxonomy" id="1636188"/>
    <lineage>
        <taxon>Bacteria</taxon>
        <taxon>Pseudomonadati</taxon>
        <taxon>Pseudomonadota</taxon>
        <taxon>Alphaproteobacteria</taxon>
        <taxon>Hyphomicrobiales</taxon>
        <taxon>Rhizobiaceae</taxon>
        <taxon>Mycoplana</taxon>
    </lineage>
</organism>
<sequence>MSMPRAVRHINEMRVLDVVFRLGSASRASIARELDLTRSTAGNIVASLATEGLIIEDSAGDDKSAGTGRPGTLVRLNPTHALFLGAEIAVGRISVVALDFSGNIVSERHFPLQALPGDVTTALDQLAGNVREICRPLESTHPLKGLCVTLPGVIDNAGRVLRAPFLGWHDVPIIDHLRDRLPEMPTIVAENDAKAFAIADGYKSDALAPDTEIHVFLDAGVGGAIMASGRLLRGHDGYAGEFGHMILGEEGFAKVATLAGSFESFIGRDAIMARHRHYGGDARTIEDFIEEASRGTAAAAAATADWSFYLGRGLAIISSIFNPSRIVLGGPVAPLFQLCRDDVFARIRSNLFGDQPIPEIVLSPLGLEGPALGGAMQMHRTMFAVDEALVFKSNSPPRTHRP</sequence>
<evidence type="ECO:0000313" key="3">
    <source>
        <dbReference type="Proteomes" id="UP000574761"/>
    </source>
</evidence>
<dbReference type="AlphaFoldDB" id="A0A7W6GIH9"/>
<evidence type="ECO:0000256" key="1">
    <source>
        <dbReference type="ARBA" id="ARBA00006479"/>
    </source>
</evidence>
<dbReference type="SUPFAM" id="SSF46785">
    <property type="entry name" value="Winged helix' DNA-binding domain"/>
    <property type="match status" value="1"/>
</dbReference>